<dbReference type="Proteomes" id="UP000477680">
    <property type="component" value="Chromosome"/>
</dbReference>
<name>A0A6C0U2M1_9GAMM</name>
<gene>
    <name evidence="3" type="ORF">G3T16_03580</name>
</gene>
<dbReference type="Pfam" id="PF01636">
    <property type="entry name" value="APH"/>
    <property type="match status" value="1"/>
</dbReference>
<evidence type="ECO:0000259" key="2">
    <source>
        <dbReference type="Pfam" id="PF01636"/>
    </source>
</evidence>
<dbReference type="InterPro" id="IPR011009">
    <property type="entry name" value="Kinase-like_dom_sf"/>
</dbReference>
<dbReference type="EMBL" id="CP048711">
    <property type="protein sequence ID" value="QIB64615.1"/>
    <property type="molecule type" value="Genomic_DNA"/>
</dbReference>
<keyword evidence="3" id="KW-0808">Transferase</keyword>
<dbReference type="Gene3D" id="3.90.1200.10">
    <property type="match status" value="1"/>
</dbReference>
<dbReference type="GO" id="GO:0004413">
    <property type="term" value="F:homoserine kinase activity"/>
    <property type="evidence" value="ECO:0007669"/>
    <property type="project" value="TreeGrafter"/>
</dbReference>
<dbReference type="AlphaFoldDB" id="A0A6C0U2M1"/>
<reference evidence="3 4" key="1">
    <citation type="submission" date="2020-02" db="EMBL/GenBank/DDBJ databases">
        <title>Genome sequencing for Kineobactrum sp. M2.</title>
        <authorList>
            <person name="Park S.-J."/>
        </authorList>
    </citation>
    <scope>NUCLEOTIDE SEQUENCE [LARGE SCALE GENOMIC DNA]</scope>
    <source>
        <strain evidence="3 4">M2</strain>
    </source>
</reference>
<dbReference type="PANTHER" id="PTHR21064">
    <property type="entry name" value="AMINOGLYCOSIDE PHOSPHOTRANSFERASE DOMAIN-CONTAINING PROTEIN-RELATED"/>
    <property type="match status" value="1"/>
</dbReference>
<dbReference type="InterPro" id="IPR002575">
    <property type="entry name" value="Aminoglycoside_PTrfase"/>
</dbReference>
<feature type="domain" description="Aminoglycoside phosphotransferase" evidence="2">
    <location>
        <begin position="41"/>
        <end position="286"/>
    </location>
</feature>
<dbReference type="InterPro" id="IPR050249">
    <property type="entry name" value="Pseudomonas-type_ThrB"/>
</dbReference>
<evidence type="ECO:0000256" key="1">
    <source>
        <dbReference type="ARBA" id="ARBA00038240"/>
    </source>
</evidence>
<dbReference type="KEGG" id="kim:G3T16_03580"/>
<dbReference type="RefSeq" id="WP_163493865.1">
    <property type="nucleotide sequence ID" value="NZ_CP048711.1"/>
</dbReference>
<dbReference type="GO" id="GO:0009088">
    <property type="term" value="P:threonine biosynthetic process"/>
    <property type="evidence" value="ECO:0007669"/>
    <property type="project" value="TreeGrafter"/>
</dbReference>
<keyword evidence="4" id="KW-1185">Reference proteome</keyword>
<sequence>MTDFYQLDAAGQTACMTELAQAALTHWQIGVADLALIKYRENAVFCVTDTAGTRFALRIHRAGYHSDAELRSELQWIRALDQHGIAVPSVIPTRDGASFAVVQTASVPEARQVDLFAWVSGSQLGAVEAAGALAAPVVETYQTIGALAAQLHNQATCWQPPADFQRHSWDAPGLAGEQPFWGRFWELQALNPAQRKLLLTARDRVFADLQHYGASPENADRYSLIHADFVAENLLVDGDQVRLIDFDDAGFGWHLFELATALYFEKDQPHYSDAFAALIEGYRRHRSLPDAQLARMPLFYAARSFTYLGWVHTRQETETAREMTPMLIEKACAVTDEYLSTH</sequence>
<organism evidence="3 4">
    <name type="scientific">Kineobactrum salinum</name>
    <dbReference type="NCBI Taxonomy" id="2708301"/>
    <lineage>
        <taxon>Bacteria</taxon>
        <taxon>Pseudomonadati</taxon>
        <taxon>Pseudomonadota</taxon>
        <taxon>Gammaproteobacteria</taxon>
        <taxon>Cellvibrionales</taxon>
        <taxon>Halieaceae</taxon>
        <taxon>Kineobactrum</taxon>
    </lineage>
</organism>
<dbReference type="PANTHER" id="PTHR21064:SF6">
    <property type="entry name" value="AMINOGLYCOSIDE PHOSPHOTRANSFERASE DOMAIN-CONTAINING PROTEIN"/>
    <property type="match status" value="1"/>
</dbReference>
<evidence type="ECO:0000313" key="3">
    <source>
        <dbReference type="EMBL" id="QIB64615.1"/>
    </source>
</evidence>
<protein>
    <submittedName>
        <fullName evidence="3">Phosphotransferase</fullName>
    </submittedName>
</protein>
<accession>A0A6C0U2M1</accession>
<dbReference type="SUPFAM" id="SSF56112">
    <property type="entry name" value="Protein kinase-like (PK-like)"/>
    <property type="match status" value="1"/>
</dbReference>
<dbReference type="Gene3D" id="3.30.200.20">
    <property type="entry name" value="Phosphorylase Kinase, domain 1"/>
    <property type="match status" value="1"/>
</dbReference>
<comment type="similarity">
    <text evidence="1">Belongs to the pseudomonas-type ThrB family.</text>
</comment>
<proteinExistence type="inferred from homology"/>
<evidence type="ECO:0000313" key="4">
    <source>
        <dbReference type="Proteomes" id="UP000477680"/>
    </source>
</evidence>